<sequence>MDATKRIGDDPDAALELEDEDIENFINEHLDSDLFEKSTKEISSETTPQTVNNGTSQPSFRRNISTQSSIIVNPVQKDNPILTSVQNVSWTFGEIIPDYESFKDMANASIHEMSLLPGFGDQKVLFN</sequence>
<protein>
    <recommendedName>
        <fullName evidence="8">ERCC1-like central domain-containing protein</fullName>
    </recommendedName>
</protein>
<dbReference type="GO" id="GO:0003684">
    <property type="term" value="F:damaged DNA binding"/>
    <property type="evidence" value="ECO:0007669"/>
    <property type="project" value="InterPro"/>
</dbReference>
<keyword evidence="6" id="KW-0539">Nucleus</keyword>
<dbReference type="InterPro" id="IPR047260">
    <property type="entry name" value="ERCC1-like_central_dom"/>
</dbReference>
<dbReference type="GO" id="GO:0000110">
    <property type="term" value="C:nucleotide-excision repair factor 1 complex"/>
    <property type="evidence" value="ECO:0007669"/>
    <property type="project" value="TreeGrafter"/>
</dbReference>
<evidence type="ECO:0000256" key="3">
    <source>
        <dbReference type="ARBA" id="ARBA00022763"/>
    </source>
</evidence>
<dbReference type="Proteomes" id="UP000245591">
    <property type="component" value="Unassembled WGS sequence"/>
</dbReference>
<dbReference type="GO" id="GO:0070914">
    <property type="term" value="P:UV-damage excision repair"/>
    <property type="evidence" value="ECO:0007669"/>
    <property type="project" value="TreeGrafter"/>
</dbReference>
<evidence type="ECO:0000256" key="7">
    <source>
        <dbReference type="SAM" id="MobiDB-lite"/>
    </source>
</evidence>
<dbReference type="InterPro" id="IPR004579">
    <property type="entry name" value="ERCC1/RAD10/SWI10"/>
</dbReference>
<comment type="subcellular location">
    <subcellularLocation>
        <location evidence="1">Nucleus</location>
    </subcellularLocation>
</comment>
<keyword evidence="3" id="KW-0227">DNA damage</keyword>
<evidence type="ECO:0000259" key="8">
    <source>
        <dbReference type="Pfam" id="PF03834"/>
    </source>
</evidence>
<evidence type="ECO:0000313" key="9">
    <source>
        <dbReference type="EMBL" id="PWA03497.1"/>
    </source>
</evidence>
<dbReference type="Pfam" id="PF03834">
    <property type="entry name" value="Rad10"/>
    <property type="match status" value="1"/>
</dbReference>
<dbReference type="GO" id="GO:0006302">
    <property type="term" value="P:double-strand break repair"/>
    <property type="evidence" value="ECO:0007669"/>
    <property type="project" value="UniProtKB-ARBA"/>
</dbReference>
<name>A0A2U1JEI4_SMIAN</name>
<dbReference type="AlphaFoldDB" id="A0A2U1JEI4"/>
<feature type="domain" description="ERCC1-like central" evidence="8">
    <location>
        <begin position="69"/>
        <end position="101"/>
    </location>
</feature>
<dbReference type="PANTHER" id="PTHR12749">
    <property type="entry name" value="EXCISION REPAIR CROSS-COMPLEMENTING 1 ERCC1"/>
    <property type="match status" value="1"/>
</dbReference>
<feature type="region of interest" description="Disordered" evidence="7">
    <location>
        <begin position="39"/>
        <end position="62"/>
    </location>
</feature>
<dbReference type="InterPro" id="IPR011335">
    <property type="entry name" value="Restrct_endonuc-II-like"/>
</dbReference>
<evidence type="ECO:0000256" key="2">
    <source>
        <dbReference type="ARBA" id="ARBA00008283"/>
    </source>
</evidence>
<comment type="similarity">
    <text evidence="2">Belongs to the ERCC1/RAD10/SWI10 family.</text>
</comment>
<keyword evidence="10" id="KW-1185">Reference proteome</keyword>
<evidence type="ECO:0000256" key="4">
    <source>
        <dbReference type="ARBA" id="ARBA00023125"/>
    </source>
</evidence>
<evidence type="ECO:0000313" key="10">
    <source>
        <dbReference type="Proteomes" id="UP000245591"/>
    </source>
</evidence>
<organism evidence="9 10">
    <name type="scientific">Smittium angustum</name>
    <dbReference type="NCBI Taxonomy" id="133377"/>
    <lineage>
        <taxon>Eukaryota</taxon>
        <taxon>Fungi</taxon>
        <taxon>Fungi incertae sedis</taxon>
        <taxon>Zoopagomycota</taxon>
        <taxon>Kickxellomycotina</taxon>
        <taxon>Harpellomycetes</taxon>
        <taxon>Harpellales</taxon>
        <taxon>Legeriomycetaceae</taxon>
        <taxon>Smittium</taxon>
    </lineage>
</organism>
<reference evidence="9 10" key="1">
    <citation type="journal article" date="2018" name="MBio">
        <title>Comparative Genomics Reveals the Core Gene Toolbox for the Fungus-Insect Symbiosis.</title>
        <authorList>
            <person name="Wang Y."/>
            <person name="Stata M."/>
            <person name="Wang W."/>
            <person name="Stajich J.E."/>
            <person name="White M.M."/>
            <person name="Moncalvo J.M."/>
        </authorList>
    </citation>
    <scope>NUCLEOTIDE SEQUENCE [LARGE SCALE GENOMIC DNA]</scope>
    <source>
        <strain evidence="9 10">AUS-126-30</strain>
    </source>
</reference>
<keyword evidence="4" id="KW-0238">DNA-binding</keyword>
<proteinExistence type="inferred from homology"/>
<dbReference type="PANTHER" id="PTHR12749:SF0">
    <property type="entry name" value="DNA EXCISION REPAIR PROTEIN ERCC-1"/>
    <property type="match status" value="1"/>
</dbReference>
<comment type="caution">
    <text evidence="9">The sequence shown here is derived from an EMBL/GenBank/DDBJ whole genome shotgun (WGS) entry which is preliminary data.</text>
</comment>
<dbReference type="GO" id="GO:0070522">
    <property type="term" value="C:ERCC4-ERCC1 complex"/>
    <property type="evidence" value="ECO:0007669"/>
    <property type="project" value="TreeGrafter"/>
</dbReference>
<dbReference type="GO" id="GO:0006312">
    <property type="term" value="P:mitotic recombination"/>
    <property type="evidence" value="ECO:0007669"/>
    <property type="project" value="TreeGrafter"/>
</dbReference>
<gene>
    <name evidence="9" type="ORF">BB558_000336</name>
</gene>
<keyword evidence="5" id="KW-0234">DNA repair</keyword>
<feature type="compositionally biased region" description="Polar residues" evidence="7">
    <location>
        <begin position="44"/>
        <end position="62"/>
    </location>
</feature>
<evidence type="ECO:0000256" key="6">
    <source>
        <dbReference type="ARBA" id="ARBA00023242"/>
    </source>
</evidence>
<dbReference type="GO" id="GO:0003697">
    <property type="term" value="F:single-stranded DNA binding"/>
    <property type="evidence" value="ECO:0007669"/>
    <property type="project" value="TreeGrafter"/>
</dbReference>
<dbReference type="EMBL" id="MBFU01000013">
    <property type="protein sequence ID" value="PWA03497.1"/>
    <property type="molecule type" value="Genomic_DNA"/>
</dbReference>
<evidence type="ECO:0000256" key="5">
    <source>
        <dbReference type="ARBA" id="ARBA00023204"/>
    </source>
</evidence>
<accession>A0A2U1JEI4</accession>
<dbReference type="SUPFAM" id="SSF52980">
    <property type="entry name" value="Restriction endonuclease-like"/>
    <property type="match status" value="1"/>
</dbReference>
<evidence type="ECO:0000256" key="1">
    <source>
        <dbReference type="ARBA" id="ARBA00004123"/>
    </source>
</evidence>
<dbReference type="Gene3D" id="3.40.50.10130">
    <property type="match status" value="1"/>
</dbReference>